<feature type="transmembrane region" description="Helical" evidence="6">
    <location>
        <begin position="82"/>
        <end position="105"/>
    </location>
</feature>
<feature type="transmembrane region" description="Helical" evidence="6">
    <location>
        <begin position="169"/>
        <end position="191"/>
    </location>
</feature>
<feature type="transmembrane region" description="Helical" evidence="6">
    <location>
        <begin position="327"/>
        <end position="345"/>
    </location>
</feature>
<feature type="transmembrane region" description="Helical" evidence="6">
    <location>
        <begin position="286"/>
        <end position="307"/>
    </location>
</feature>
<keyword evidence="5 6" id="KW-0472">Membrane</keyword>
<accession>A0A4S2GZ22</accession>
<feature type="transmembrane region" description="Helical" evidence="6">
    <location>
        <begin position="382"/>
        <end position="402"/>
    </location>
</feature>
<name>A0A4S2GZ22_9PROT</name>
<dbReference type="EMBL" id="SRXW01000003">
    <property type="protein sequence ID" value="TGY88500.1"/>
    <property type="molecule type" value="Genomic_DNA"/>
</dbReference>
<evidence type="ECO:0000313" key="8">
    <source>
        <dbReference type="Proteomes" id="UP000308054"/>
    </source>
</evidence>
<evidence type="ECO:0000256" key="1">
    <source>
        <dbReference type="ARBA" id="ARBA00004651"/>
    </source>
</evidence>
<comment type="caution">
    <text evidence="7">The sequence shown here is derived from an EMBL/GenBank/DDBJ whole genome shotgun (WGS) entry which is preliminary data.</text>
</comment>
<dbReference type="OrthoDB" id="5906224at2"/>
<sequence length="481" mass="50174">MLERTIVKYIPVQAVQAIVGFGAIAVFSRLLTPEEYGRYALILAAMALLNIVTFLWLDAAVARFHARAERFGSIPHHLKTAYRLYAVAAVLAGGLGAGVIALSPLDANYKAAAGFALVHMLARGALQIGLETYRAGGEVRRYSINEIAALLGGFGLGAVLVLVTELGAAGVFAGMAAALLVVTLADLPAMLSRARGGRGKPRRTRLYAGYGAGVSASVIFEHLLSVGDRFLIAAFLGAGAVGVYAAGYGLGDRLIDILFVWLSVAIWPMTIRALEREGEAAAREVARRAAAIMAAVTLPAAVGLILVAEPLTTLMIGGAMRAEAALILPWIAGAALLRGMMTYYFHEAFTLKRRPGLMAALMAAAALLNLLLNLVLIPRFGIYGAAAATVIAYAAALLSCALVSRSIFPLPLPWLEWAKAGFATAAMAGFVWLLPDLQPALADLLMKAGAGASVYAALALALNLAGCRDGLGLLAAKRVPG</sequence>
<evidence type="ECO:0000256" key="3">
    <source>
        <dbReference type="ARBA" id="ARBA00022692"/>
    </source>
</evidence>
<gene>
    <name evidence="7" type="ORF">E5163_11835</name>
</gene>
<comment type="subcellular location">
    <subcellularLocation>
        <location evidence="1">Cell membrane</location>
        <topology evidence="1">Multi-pass membrane protein</topology>
    </subcellularLocation>
</comment>
<feature type="transmembrane region" description="Helical" evidence="6">
    <location>
        <begin position="357"/>
        <end position="376"/>
    </location>
</feature>
<evidence type="ECO:0000256" key="6">
    <source>
        <dbReference type="SAM" id="Phobius"/>
    </source>
</evidence>
<feature type="transmembrane region" description="Helical" evidence="6">
    <location>
        <begin position="414"/>
        <end position="434"/>
    </location>
</feature>
<feature type="transmembrane region" description="Helical" evidence="6">
    <location>
        <begin position="142"/>
        <end position="163"/>
    </location>
</feature>
<dbReference type="PANTHER" id="PTHR30250">
    <property type="entry name" value="PST FAMILY PREDICTED COLANIC ACID TRANSPORTER"/>
    <property type="match status" value="1"/>
</dbReference>
<dbReference type="AlphaFoldDB" id="A0A4S2GZ22"/>
<dbReference type="GO" id="GO:0005886">
    <property type="term" value="C:plasma membrane"/>
    <property type="evidence" value="ECO:0007669"/>
    <property type="project" value="UniProtKB-SubCell"/>
</dbReference>
<evidence type="ECO:0000313" key="7">
    <source>
        <dbReference type="EMBL" id="TGY88500.1"/>
    </source>
</evidence>
<evidence type="ECO:0000256" key="4">
    <source>
        <dbReference type="ARBA" id="ARBA00022989"/>
    </source>
</evidence>
<proteinExistence type="predicted"/>
<feature type="transmembrane region" description="Helical" evidence="6">
    <location>
        <begin position="7"/>
        <end position="27"/>
    </location>
</feature>
<feature type="transmembrane region" description="Helical" evidence="6">
    <location>
        <begin position="230"/>
        <end position="251"/>
    </location>
</feature>
<dbReference type="InterPro" id="IPR050833">
    <property type="entry name" value="Poly_Biosynth_Transport"/>
</dbReference>
<evidence type="ECO:0000256" key="5">
    <source>
        <dbReference type="ARBA" id="ARBA00023136"/>
    </source>
</evidence>
<protein>
    <submittedName>
        <fullName evidence="7">Lipopolysaccharide biosynthesis protein</fullName>
    </submittedName>
</protein>
<feature type="transmembrane region" description="Helical" evidence="6">
    <location>
        <begin position="39"/>
        <end position="61"/>
    </location>
</feature>
<reference evidence="7 8" key="1">
    <citation type="journal article" date="2017" name="Int. J. Syst. Evol. Microbiol.">
        <title>Marinicauda algicola sp. nov., isolated from a marine red alga Rhodosorus marinus.</title>
        <authorList>
            <person name="Jeong S.E."/>
            <person name="Jeon S.H."/>
            <person name="Chun B.H."/>
            <person name="Kim D.W."/>
            <person name="Jeon C.O."/>
        </authorList>
    </citation>
    <scope>NUCLEOTIDE SEQUENCE [LARGE SCALE GENOMIC DNA]</scope>
    <source>
        <strain evidence="7 8">JCM 31718</strain>
    </source>
</reference>
<keyword evidence="4 6" id="KW-1133">Transmembrane helix</keyword>
<dbReference type="PANTHER" id="PTHR30250:SF31">
    <property type="entry name" value="INNER MEMBRANE PROTEIN YGHQ"/>
    <property type="match status" value="1"/>
</dbReference>
<keyword evidence="3 6" id="KW-0812">Transmembrane</keyword>
<keyword evidence="8" id="KW-1185">Reference proteome</keyword>
<feature type="transmembrane region" description="Helical" evidence="6">
    <location>
        <begin position="257"/>
        <end position="274"/>
    </location>
</feature>
<dbReference type="Proteomes" id="UP000308054">
    <property type="component" value="Unassembled WGS sequence"/>
</dbReference>
<dbReference type="RefSeq" id="WP_135996346.1">
    <property type="nucleotide sequence ID" value="NZ_CP071057.1"/>
</dbReference>
<dbReference type="Pfam" id="PF13440">
    <property type="entry name" value="Polysacc_synt_3"/>
    <property type="match status" value="1"/>
</dbReference>
<organism evidence="7 8">
    <name type="scientific">Marinicauda algicola</name>
    <dbReference type="NCBI Taxonomy" id="2029849"/>
    <lineage>
        <taxon>Bacteria</taxon>
        <taxon>Pseudomonadati</taxon>
        <taxon>Pseudomonadota</taxon>
        <taxon>Alphaproteobacteria</taxon>
        <taxon>Maricaulales</taxon>
        <taxon>Maricaulaceae</taxon>
        <taxon>Marinicauda</taxon>
    </lineage>
</organism>
<keyword evidence="2" id="KW-1003">Cell membrane</keyword>
<evidence type="ECO:0000256" key="2">
    <source>
        <dbReference type="ARBA" id="ARBA00022475"/>
    </source>
</evidence>